<dbReference type="SMART" id="SM00297">
    <property type="entry name" value="BROMO"/>
    <property type="match status" value="1"/>
</dbReference>
<evidence type="ECO:0000256" key="9">
    <source>
        <dbReference type="ARBA" id="ARBA00023242"/>
    </source>
</evidence>
<dbReference type="SUPFAM" id="SSF47370">
    <property type="entry name" value="Bromodomain"/>
    <property type="match status" value="1"/>
</dbReference>
<evidence type="ECO:0000256" key="2">
    <source>
        <dbReference type="ARBA" id="ARBA00007025"/>
    </source>
</evidence>
<feature type="domain" description="Helicase C-terminal" evidence="14">
    <location>
        <begin position="652"/>
        <end position="815"/>
    </location>
</feature>
<dbReference type="PROSITE" id="PS00633">
    <property type="entry name" value="BROMODOMAIN_1"/>
    <property type="match status" value="1"/>
</dbReference>
<protein>
    <submittedName>
        <fullName evidence="15">Uncharacterized protein</fullName>
    </submittedName>
</protein>
<organism evidence="15 16">
    <name type="scientific">Prymnesium parvum</name>
    <name type="common">Toxic golden alga</name>
    <dbReference type="NCBI Taxonomy" id="97485"/>
    <lineage>
        <taxon>Eukaryota</taxon>
        <taxon>Haptista</taxon>
        <taxon>Haptophyta</taxon>
        <taxon>Prymnesiophyceae</taxon>
        <taxon>Prymnesiales</taxon>
        <taxon>Prymnesiaceae</taxon>
        <taxon>Prymnesium</taxon>
    </lineage>
</organism>
<dbReference type="InterPro" id="IPR027417">
    <property type="entry name" value="P-loop_NTPase"/>
</dbReference>
<dbReference type="GO" id="GO:0004386">
    <property type="term" value="F:helicase activity"/>
    <property type="evidence" value="ECO:0007669"/>
    <property type="project" value="UniProtKB-KW"/>
</dbReference>
<comment type="similarity">
    <text evidence="2">Belongs to the SNF2/RAD54 helicase family.</text>
</comment>
<dbReference type="InterPro" id="IPR014001">
    <property type="entry name" value="Helicase_ATP-bd"/>
</dbReference>
<dbReference type="Pfam" id="PF00271">
    <property type="entry name" value="Helicase_C"/>
    <property type="match status" value="1"/>
</dbReference>
<dbReference type="GO" id="GO:0005524">
    <property type="term" value="F:ATP binding"/>
    <property type="evidence" value="ECO:0007669"/>
    <property type="project" value="UniProtKB-KW"/>
</dbReference>
<evidence type="ECO:0000256" key="11">
    <source>
        <dbReference type="SAM" id="MobiDB-lite"/>
    </source>
</evidence>
<dbReference type="Gene3D" id="3.40.50.300">
    <property type="entry name" value="P-loop containing nucleotide triphosphate hydrolases"/>
    <property type="match status" value="1"/>
</dbReference>
<evidence type="ECO:0000256" key="8">
    <source>
        <dbReference type="ARBA" id="ARBA00023117"/>
    </source>
</evidence>
<feature type="domain" description="Helicase ATP-binding" evidence="13">
    <location>
        <begin position="330"/>
        <end position="505"/>
    </location>
</feature>
<gene>
    <name evidence="15" type="ORF">AB1Y20_011893</name>
</gene>
<dbReference type="InterPro" id="IPR001487">
    <property type="entry name" value="Bromodomain"/>
</dbReference>
<dbReference type="Pfam" id="PF00439">
    <property type="entry name" value="Bromodomain"/>
    <property type="match status" value="1"/>
</dbReference>
<dbReference type="InterPro" id="IPR000330">
    <property type="entry name" value="SNF2_N"/>
</dbReference>
<dbReference type="InterPro" id="IPR036427">
    <property type="entry name" value="Bromodomain-like_sf"/>
</dbReference>
<dbReference type="InterPro" id="IPR001650">
    <property type="entry name" value="Helicase_C-like"/>
</dbReference>
<dbReference type="PRINTS" id="PR00503">
    <property type="entry name" value="BROMODOMAIN"/>
</dbReference>
<dbReference type="InterPro" id="IPR049730">
    <property type="entry name" value="SNF2/RAD54-like_C"/>
</dbReference>
<evidence type="ECO:0000259" key="14">
    <source>
        <dbReference type="PROSITE" id="PS51194"/>
    </source>
</evidence>
<dbReference type="SUPFAM" id="SSF52540">
    <property type="entry name" value="P-loop containing nucleoside triphosphate hydrolases"/>
    <property type="match status" value="2"/>
</dbReference>
<feature type="region of interest" description="Disordered" evidence="11">
    <location>
        <begin position="253"/>
        <end position="291"/>
    </location>
</feature>
<keyword evidence="8 10" id="KW-0103">Bromodomain</keyword>
<dbReference type="Proteomes" id="UP001515480">
    <property type="component" value="Unassembled WGS sequence"/>
</dbReference>
<evidence type="ECO:0000259" key="13">
    <source>
        <dbReference type="PROSITE" id="PS51192"/>
    </source>
</evidence>
<reference evidence="15 16" key="1">
    <citation type="journal article" date="2024" name="Science">
        <title>Giant polyketide synthase enzymes in the biosynthesis of giant marine polyether toxins.</title>
        <authorList>
            <person name="Fallon T.R."/>
            <person name="Shende V.V."/>
            <person name="Wierzbicki I.H."/>
            <person name="Pendleton A.L."/>
            <person name="Watervoot N.F."/>
            <person name="Auber R.P."/>
            <person name="Gonzalez D.J."/>
            <person name="Wisecaver J.H."/>
            <person name="Moore B.S."/>
        </authorList>
    </citation>
    <scope>NUCLEOTIDE SEQUENCE [LARGE SCALE GENOMIC DNA]</scope>
    <source>
        <strain evidence="15 16">12B1</strain>
    </source>
</reference>
<dbReference type="PROSITE" id="PS51192">
    <property type="entry name" value="HELICASE_ATP_BIND_1"/>
    <property type="match status" value="1"/>
</dbReference>
<name>A0AB34IIA7_PRYPA</name>
<feature type="compositionally biased region" description="Basic and acidic residues" evidence="11">
    <location>
        <begin position="868"/>
        <end position="881"/>
    </location>
</feature>
<evidence type="ECO:0000259" key="12">
    <source>
        <dbReference type="PROSITE" id="PS50014"/>
    </source>
</evidence>
<dbReference type="GO" id="GO:0016787">
    <property type="term" value="F:hydrolase activity"/>
    <property type="evidence" value="ECO:0007669"/>
    <property type="project" value="UniProtKB-KW"/>
</dbReference>
<evidence type="ECO:0000256" key="6">
    <source>
        <dbReference type="ARBA" id="ARBA00022840"/>
    </source>
</evidence>
<dbReference type="PROSITE" id="PS51194">
    <property type="entry name" value="HELICASE_CTER"/>
    <property type="match status" value="1"/>
</dbReference>
<dbReference type="InterPro" id="IPR038718">
    <property type="entry name" value="SNF2-like_sf"/>
</dbReference>
<feature type="region of interest" description="Disordered" evidence="11">
    <location>
        <begin position="974"/>
        <end position="1027"/>
    </location>
</feature>
<keyword evidence="5" id="KW-0347">Helicase</keyword>
<comment type="caution">
    <text evidence="15">The sequence shown here is derived from an EMBL/GenBank/DDBJ whole genome shotgun (WGS) entry which is preliminary data.</text>
</comment>
<sequence>MEAAAVNVYRHLSRGILPPPELWEASGVASLSPPAPLLPSPLLLASEARVHATVAHRSALRAAELRDVPSALPPALRLAAALERRLPSFAALQRRVRLDVSCAADACAEVMSAEASLALRRGRRQRLAREVRDAERGDRKRAADCEARRKRRREEFLAQLVSHHEEFVKFHREVRRAGTKLFKGVLADLDSKARRATKEKEKAQRERLKALKENNMEEYMKLVTDSKNERITQLLEETESYLRELGDKVEQQKRVLQHGSAAPEALAEEASVSTSEAAPPKPQESTDVYSEHSTYYRSAHTVEETISEQPRMLLGGQLKEYQMNGLRWLVSLHNNNLNGILADEMGLGKTIQTIALIAYLMETKKLAGPYLVIVPLAVLSNWQLECSRWIPDATTVAYKGSPDTRKDIYDSQLLERPNGGLDGSGLAFNILLTTYELVMKDKQRLRRFRYKYIIIDEGHRMKNAASKLSATLLQYDAERRVLLTGTPLQNSLHELWALLNFLLPKIFNSSETFEQWFSAPLAAAGADKCAEDLAMNEEESLLVINRLHQALRPFLLRRMKTEVEAQLPDKAEYVVKCELTGLQKMLYRQIQNQGLCTVGASGELKVSGLNNVEMQLRKVCNHPYLFFTREQRDEMTLQSEKAIWRSSGKFELLDRLLPKLKELGHRVLIFSQMVQLMDLLQLYLELTGYKFLRLDGGTKGDDRGELLRLFNEPNSPYFLFMLSTRAGGLGLNLQSADTVILFDSDWNPQIDLQAMARAHRIGQKQEVRVLRLVTASPIEEKILATANEKLDTEAKIIEAGKFNQTSTATDRREMLQRLLSQSADEMAEDGGIPTDEEINEMLCRPNEERGMTQEDELAFYNEMDARRRAEEARQAAREAPRGKAAPSAAEAEARSRSSRRTVRSLRLMDEDEVPDWLKRAEILAQERAAAPAADNLLSAPRERKNIHYRDDLSDRDWKRLMESGLDKETFLAREEERKRTLEEKKLAKSRGDGTPVAETDSEAADSAAGAKRLSTGGGGGKTKKPRASDGADVFLKLIKGVEGTQRLGRRIAGLFRQLPSEEEAPGYYEIVKKPISLGEMNEKARSGAYSSIDELDADMKLMVGNAHKYNEPQSQVYFDAELLLAAYHDLRSKYFGSS</sequence>
<keyword evidence="3" id="KW-0547">Nucleotide-binding</keyword>
<dbReference type="GO" id="GO:0042393">
    <property type="term" value="F:histone binding"/>
    <property type="evidence" value="ECO:0007669"/>
    <property type="project" value="InterPro"/>
</dbReference>
<dbReference type="Pfam" id="PF00176">
    <property type="entry name" value="SNF2-rel_dom"/>
    <property type="match status" value="1"/>
</dbReference>
<dbReference type="Gene3D" id="3.40.50.10810">
    <property type="entry name" value="Tandem AAA-ATPase domain"/>
    <property type="match status" value="1"/>
</dbReference>
<keyword evidence="9" id="KW-0539">Nucleus</keyword>
<dbReference type="PROSITE" id="PS50014">
    <property type="entry name" value="BROMODOMAIN_2"/>
    <property type="match status" value="1"/>
</dbReference>
<comment type="subcellular location">
    <subcellularLocation>
        <location evidence="1">Nucleus</location>
    </subcellularLocation>
</comment>
<dbReference type="GO" id="GO:0005634">
    <property type="term" value="C:nucleus"/>
    <property type="evidence" value="ECO:0007669"/>
    <property type="project" value="UniProtKB-SubCell"/>
</dbReference>
<feature type="compositionally biased region" description="Basic and acidic residues" evidence="11">
    <location>
        <begin position="974"/>
        <end position="991"/>
    </location>
</feature>
<dbReference type="CDD" id="cd18793">
    <property type="entry name" value="SF2_C_SNF"/>
    <property type="match status" value="1"/>
</dbReference>
<keyword evidence="4" id="KW-0378">Hydrolase</keyword>
<dbReference type="InterPro" id="IPR029295">
    <property type="entry name" value="SnAC"/>
</dbReference>
<evidence type="ECO:0000313" key="16">
    <source>
        <dbReference type="Proteomes" id="UP001515480"/>
    </source>
</evidence>
<dbReference type="Gene3D" id="1.20.920.10">
    <property type="entry name" value="Bromodomain-like"/>
    <property type="match status" value="1"/>
</dbReference>
<accession>A0AB34IIA7</accession>
<dbReference type="CDD" id="cd04369">
    <property type="entry name" value="Bromodomain"/>
    <property type="match status" value="1"/>
</dbReference>
<evidence type="ECO:0000256" key="5">
    <source>
        <dbReference type="ARBA" id="ARBA00022806"/>
    </source>
</evidence>
<evidence type="ECO:0000256" key="7">
    <source>
        <dbReference type="ARBA" id="ARBA00023054"/>
    </source>
</evidence>
<dbReference type="SMART" id="SM00487">
    <property type="entry name" value="DEXDc"/>
    <property type="match status" value="1"/>
</dbReference>
<dbReference type="AlphaFoldDB" id="A0AB34IIA7"/>
<evidence type="ECO:0000256" key="3">
    <source>
        <dbReference type="ARBA" id="ARBA00022741"/>
    </source>
</evidence>
<keyword evidence="6" id="KW-0067">ATP-binding</keyword>
<dbReference type="SMART" id="SM01314">
    <property type="entry name" value="SnAC"/>
    <property type="match status" value="1"/>
</dbReference>
<dbReference type="Pfam" id="PF14619">
    <property type="entry name" value="SnAC"/>
    <property type="match status" value="1"/>
</dbReference>
<feature type="compositionally biased region" description="Low complexity" evidence="11">
    <location>
        <begin position="261"/>
        <end position="278"/>
    </location>
</feature>
<feature type="region of interest" description="Disordered" evidence="11">
    <location>
        <begin position="868"/>
        <end position="902"/>
    </location>
</feature>
<feature type="domain" description="Bromo" evidence="12">
    <location>
        <begin position="1047"/>
        <end position="1117"/>
    </location>
</feature>
<proteinExistence type="inferred from homology"/>
<evidence type="ECO:0000313" key="15">
    <source>
        <dbReference type="EMBL" id="KAL1499698.1"/>
    </source>
</evidence>
<dbReference type="InterPro" id="IPR018359">
    <property type="entry name" value="Bromodomain_CS"/>
</dbReference>
<evidence type="ECO:0000256" key="4">
    <source>
        <dbReference type="ARBA" id="ARBA00022801"/>
    </source>
</evidence>
<keyword evidence="16" id="KW-1185">Reference proteome</keyword>
<keyword evidence="7" id="KW-0175">Coiled coil</keyword>
<dbReference type="SMART" id="SM00490">
    <property type="entry name" value="HELICc"/>
    <property type="match status" value="1"/>
</dbReference>
<dbReference type="FunFam" id="3.40.50.10810:FF:000015">
    <property type="entry name" value="lymphoid-specific helicase isoform X1"/>
    <property type="match status" value="1"/>
</dbReference>
<dbReference type="PANTHER" id="PTHR10799">
    <property type="entry name" value="SNF2/RAD54 HELICASE FAMILY"/>
    <property type="match status" value="1"/>
</dbReference>
<dbReference type="EMBL" id="JBGBPQ010000025">
    <property type="protein sequence ID" value="KAL1499698.1"/>
    <property type="molecule type" value="Genomic_DNA"/>
</dbReference>
<evidence type="ECO:0000256" key="1">
    <source>
        <dbReference type="ARBA" id="ARBA00004123"/>
    </source>
</evidence>
<evidence type="ECO:0000256" key="10">
    <source>
        <dbReference type="PROSITE-ProRule" id="PRU00035"/>
    </source>
</evidence>